<keyword evidence="2 9" id="KW-0813">Transport</keyword>
<dbReference type="AlphaFoldDB" id="A0ABD2Q308"/>
<evidence type="ECO:0000256" key="9">
    <source>
        <dbReference type="RuleBase" id="RU010713"/>
    </source>
</evidence>
<dbReference type="Pfam" id="PF00876">
    <property type="entry name" value="Innexin"/>
    <property type="match status" value="1"/>
</dbReference>
<name>A0ABD2Q308_9PLAT</name>
<comment type="caution">
    <text evidence="9">Lacks conserved residue(s) required for the propagation of feature annotation.</text>
</comment>
<evidence type="ECO:0000256" key="4">
    <source>
        <dbReference type="ARBA" id="ARBA00022692"/>
    </source>
</evidence>
<keyword evidence="3" id="KW-1003">Cell membrane</keyword>
<dbReference type="Proteomes" id="UP001626550">
    <property type="component" value="Unassembled WGS sequence"/>
</dbReference>
<keyword evidence="11" id="KW-1185">Reference proteome</keyword>
<dbReference type="InterPro" id="IPR000990">
    <property type="entry name" value="Innexin"/>
</dbReference>
<evidence type="ECO:0000256" key="1">
    <source>
        <dbReference type="ARBA" id="ARBA00004651"/>
    </source>
</evidence>
<keyword evidence="7 9" id="KW-0472">Membrane</keyword>
<comment type="similarity">
    <text evidence="9">Belongs to the pannexin family.</text>
</comment>
<comment type="caution">
    <text evidence="10">The sequence shown here is derived from an EMBL/GenBank/DDBJ whole genome shotgun (WGS) entry which is preliminary data.</text>
</comment>
<evidence type="ECO:0000256" key="6">
    <source>
        <dbReference type="ARBA" id="ARBA00023065"/>
    </source>
</evidence>
<proteinExistence type="inferred from homology"/>
<organism evidence="10 11">
    <name type="scientific">Cichlidogyrus casuarinus</name>
    <dbReference type="NCBI Taxonomy" id="1844966"/>
    <lineage>
        <taxon>Eukaryota</taxon>
        <taxon>Metazoa</taxon>
        <taxon>Spiralia</taxon>
        <taxon>Lophotrochozoa</taxon>
        <taxon>Platyhelminthes</taxon>
        <taxon>Monogenea</taxon>
        <taxon>Monopisthocotylea</taxon>
        <taxon>Dactylogyridea</taxon>
        <taxon>Ancyrocephalidae</taxon>
        <taxon>Cichlidogyrus</taxon>
    </lineage>
</organism>
<keyword evidence="4 9" id="KW-0812">Transmembrane</keyword>
<dbReference type="PANTHER" id="PTHR11893">
    <property type="entry name" value="INNEXIN"/>
    <property type="match status" value="1"/>
</dbReference>
<dbReference type="PANTHER" id="PTHR11893:SF36">
    <property type="entry name" value="INNEXIN-5"/>
    <property type="match status" value="1"/>
</dbReference>
<keyword evidence="5 9" id="KW-1133">Transmembrane helix</keyword>
<keyword evidence="8 9" id="KW-0407">Ion channel</keyword>
<gene>
    <name evidence="9" type="primary">inx</name>
    <name evidence="10" type="ORF">Ciccas_007397</name>
</gene>
<feature type="transmembrane region" description="Helical" evidence="9">
    <location>
        <begin position="55"/>
        <end position="77"/>
    </location>
</feature>
<evidence type="ECO:0000313" key="10">
    <source>
        <dbReference type="EMBL" id="KAL3313994.1"/>
    </source>
</evidence>
<dbReference type="GO" id="GO:0005921">
    <property type="term" value="C:gap junction"/>
    <property type="evidence" value="ECO:0007669"/>
    <property type="project" value="UniProtKB-UniRule"/>
</dbReference>
<comment type="subcellular location">
    <subcellularLocation>
        <location evidence="1 9">Cell membrane</location>
        <topology evidence="1 9">Multi-pass membrane protein</topology>
    </subcellularLocation>
</comment>
<reference evidence="10 11" key="1">
    <citation type="submission" date="2024-11" db="EMBL/GenBank/DDBJ databases">
        <title>Adaptive evolution of stress response genes in parasites aligns with host niche diversity.</title>
        <authorList>
            <person name="Hahn C."/>
            <person name="Resl P."/>
        </authorList>
    </citation>
    <scope>NUCLEOTIDE SEQUENCE [LARGE SCALE GENOMIC DNA]</scope>
    <source>
        <strain evidence="10">EGGRZ-B1_66</strain>
        <tissue evidence="10">Body</tissue>
    </source>
</reference>
<protein>
    <recommendedName>
        <fullName evidence="9">Innexin</fullName>
    </recommendedName>
</protein>
<evidence type="ECO:0000256" key="3">
    <source>
        <dbReference type="ARBA" id="ARBA00022475"/>
    </source>
</evidence>
<sequence length="216" mass="24964">MQGKPIQCWVPQEFTHSWEEYSENLCWVQNTYFLAAPEPVPSSDEELKTVRYVSYYQWVAIVLAGQAMLSWVPYLLWRVGSKRLPILLKSAKEAAIPDRELRQKAISCLVATLEEQAECTARFRRTRSTLQRLFLTVQPNMRITLLFFLVRSCYVGNSIGQIYLMRNFIGSNSTTFGMDLLSSLLNGTDWQRTGNFPRVTYCTVHVRKMGQTKMAQ</sequence>
<dbReference type="GO" id="GO:0034220">
    <property type="term" value="P:monoatomic ion transmembrane transport"/>
    <property type="evidence" value="ECO:0007669"/>
    <property type="project" value="UniProtKB-KW"/>
</dbReference>
<evidence type="ECO:0000256" key="2">
    <source>
        <dbReference type="ARBA" id="ARBA00022448"/>
    </source>
</evidence>
<comment type="function">
    <text evidence="9">Structural component of the gap junctions.</text>
</comment>
<evidence type="ECO:0000256" key="7">
    <source>
        <dbReference type="ARBA" id="ARBA00023136"/>
    </source>
</evidence>
<keyword evidence="6 9" id="KW-0406">Ion transport</keyword>
<dbReference type="PRINTS" id="PR01262">
    <property type="entry name" value="INNEXIN"/>
</dbReference>
<evidence type="ECO:0000256" key="5">
    <source>
        <dbReference type="ARBA" id="ARBA00022989"/>
    </source>
</evidence>
<dbReference type="GO" id="GO:0005886">
    <property type="term" value="C:plasma membrane"/>
    <property type="evidence" value="ECO:0007669"/>
    <property type="project" value="UniProtKB-SubCell"/>
</dbReference>
<evidence type="ECO:0000313" key="11">
    <source>
        <dbReference type="Proteomes" id="UP001626550"/>
    </source>
</evidence>
<dbReference type="EMBL" id="JBJKFK010001129">
    <property type="protein sequence ID" value="KAL3313994.1"/>
    <property type="molecule type" value="Genomic_DNA"/>
</dbReference>
<dbReference type="PROSITE" id="PS51013">
    <property type="entry name" value="PANNEXIN"/>
    <property type="match status" value="1"/>
</dbReference>
<accession>A0ABD2Q308</accession>
<evidence type="ECO:0000256" key="8">
    <source>
        <dbReference type="ARBA" id="ARBA00023303"/>
    </source>
</evidence>